<keyword evidence="7" id="KW-0175">Coiled coil</keyword>
<dbReference type="EMBL" id="NBAG03000224">
    <property type="protein sequence ID" value="PNI74082.1"/>
    <property type="molecule type" value="Genomic_DNA"/>
</dbReference>
<dbReference type="Gene3D" id="3.30.60.20">
    <property type="match status" value="1"/>
</dbReference>
<evidence type="ECO:0000259" key="9">
    <source>
        <dbReference type="PROSITE" id="PS50081"/>
    </source>
</evidence>
<dbReference type="InterPro" id="IPR046990">
    <property type="entry name" value="RhoGAP_myosin_IX"/>
</dbReference>
<dbReference type="GO" id="GO:0035556">
    <property type="term" value="P:intracellular signal transduction"/>
    <property type="evidence" value="ECO:0007669"/>
    <property type="project" value="InterPro"/>
</dbReference>
<dbReference type="FunFam" id="3.30.60.20:FF:000020">
    <property type="entry name" value="Putative unconventional myosin-IXa"/>
    <property type="match status" value="1"/>
</dbReference>
<evidence type="ECO:0000256" key="6">
    <source>
        <dbReference type="ARBA" id="ARBA00023136"/>
    </source>
</evidence>
<gene>
    <name evidence="11" type="ORF">CK820_G0008148</name>
</gene>
<evidence type="ECO:0000256" key="7">
    <source>
        <dbReference type="SAM" id="Coils"/>
    </source>
</evidence>
<proteinExistence type="predicted"/>
<dbReference type="GO" id="GO:0005737">
    <property type="term" value="C:cytoplasm"/>
    <property type="evidence" value="ECO:0007669"/>
    <property type="project" value="UniProtKB-SubCell"/>
</dbReference>
<evidence type="ECO:0000256" key="3">
    <source>
        <dbReference type="ARBA" id="ARBA00022490"/>
    </source>
</evidence>
<evidence type="ECO:0000256" key="1">
    <source>
        <dbReference type="ARBA" id="ARBA00004370"/>
    </source>
</evidence>
<dbReference type="FunFam" id="1.10.555.10:FF:000009">
    <property type="entry name" value="unconventional myosin-IXa isoform X1"/>
    <property type="match status" value="1"/>
</dbReference>
<name>A0A2J8NQM6_PANTR</name>
<feature type="region of interest" description="Disordered" evidence="8">
    <location>
        <begin position="384"/>
        <end position="449"/>
    </location>
</feature>
<dbReference type="CDD" id="cd20883">
    <property type="entry name" value="C1_Myosin-IXa"/>
    <property type="match status" value="1"/>
</dbReference>
<dbReference type="Pfam" id="PF00130">
    <property type="entry name" value="C1_1"/>
    <property type="match status" value="1"/>
</dbReference>
<dbReference type="AlphaFoldDB" id="A0A2J8NQM6"/>
<dbReference type="PANTHER" id="PTHR46184">
    <property type="entry name" value="UNCONVENTIONAL MYOSIN-IXB-LIKE PROTEIN"/>
    <property type="match status" value="1"/>
</dbReference>
<evidence type="ECO:0000259" key="10">
    <source>
        <dbReference type="PROSITE" id="PS50238"/>
    </source>
</evidence>
<dbReference type="GO" id="GO:0051056">
    <property type="term" value="P:regulation of small GTPase mediated signal transduction"/>
    <property type="evidence" value="ECO:0007669"/>
    <property type="project" value="UniProtKB-ARBA"/>
</dbReference>
<keyword evidence="3" id="KW-0963">Cytoplasm</keyword>
<feature type="domain" description="Phorbol-ester/DAG-type" evidence="9">
    <location>
        <begin position="6"/>
        <end position="55"/>
    </location>
</feature>
<feature type="region of interest" description="Disordered" evidence="8">
    <location>
        <begin position="512"/>
        <end position="555"/>
    </location>
</feature>
<dbReference type="GO" id="GO:0046872">
    <property type="term" value="F:metal ion binding"/>
    <property type="evidence" value="ECO:0007669"/>
    <property type="project" value="UniProtKB-KW"/>
</dbReference>
<dbReference type="SMART" id="SM00324">
    <property type="entry name" value="RhoGAP"/>
    <property type="match status" value="1"/>
</dbReference>
<feature type="domain" description="Rho-GAP" evidence="10">
    <location>
        <begin position="70"/>
        <end position="258"/>
    </location>
</feature>
<organism evidence="11 12">
    <name type="scientific">Pan troglodytes</name>
    <name type="common">Chimpanzee</name>
    <dbReference type="NCBI Taxonomy" id="9598"/>
    <lineage>
        <taxon>Eukaryota</taxon>
        <taxon>Metazoa</taxon>
        <taxon>Chordata</taxon>
        <taxon>Craniata</taxon>
        <taxon>Vertebrata</taxon>
        <taxon>Euteleostomi</taxon>
        <taxon>Mammalia</taxon>
        <taxon>Eutheria</taxon>
        <taxon>Euarchontoglires</taxon>
        <taxon>Primates</taxon>
        <taxon>Haplorrhini</taxon>
        <taxon>Catarrhini</taxon>
        <taxon>Hominidae</taxon>
        <taxon>Pan</taxon>
    </lineage>
</organism>
<evidence type="ECO:0000256" key="8">
    <source>
        <dbReference type="SAM" id="MobiDB-lite"/>
    </source>
</evidence>
<feature type="compositionally biased region" description="Polar residues" evidence="8">
    <location>
        <begin position="400"/>
        <end position="409"/>
    </location>
</feature>
<dbReference type="GO" id="GO:0000146">
    <property type="term" value="F:microfilament motor activity"/>
    <property type="evidence" value="ECO:0007669"/>
    <property type="project" value="InterPro"/>
</dbReference>
<dbReference type="PANTHER" id="PTHR46184:SF3">
    <property type="entry name" value="UNCONVENTIONAL MYOSIN-IXA"/>
    <property type="match status" value="1"/>
</dbReference>
<dbReference type="PROSITE" id="PS50081">
    <property type="entry name" value="ZF_DAG_PE_2"/>
    <property type="match status" value="1"/>
</dbReference>
<dbReference type="InterPro" id="IPR046987">
    <property type="entry name" value="Myo9"/>
</dbReference>
<dbReference type="GO" id="GO:0005096">
    <property type="term" value="F:GTPase activator activity"/>
    <property type="evidence" value="ECO:0007669"/>
    <property type="project" value="InterPro"/>
</dbReference>
<dbReference type="PROSITE" id="PS50238">
    <property type="entry name" value="RHOGAP"/>
    <property type="match status" value="1"/>
</dbReference>
<evidence type="ECO:0000256" key="5">
    <source>
        <dbReference type="ARBA" id="ARBA00022833"/>
    </source>
</evidence>
<keyword evidence="6" id="KW-0472">Membrane</keyword>
<evidence type="ECO:0000313" key="12">
    <source>
        <dbReference type="Proteomes" id="UP000236370"/>
    </source>
</evidence>
<dbReference type="SMART" id="SM00109">
    <property type="entry name" value="C1"/>
    <property type="match status" value="1"/>
</dbReference>
<keyword evidence="5" id="KW-0862">Zinc</keyword>
<comment type="caution">
    <text evidence="11">The sequence shown here is derived from an EMBL/GenBank/DDBJ whole genome shotgun (WGS) entry which is preliminary data.</text>
</comment>
<dbReference type="InterPro" id="IPR002219">
    <property type="entry name" value="PKC_DAG/PE"/>
</dbReference>
<feature type="non-terminal residue" evidence="11">
    <location>
        <position position="1"/>
    </location>
</feature>
<dbReference type="InterPro" id="IPR000198">
    <property type="entry name" value="RhoGAP_dom"/>
</dbReference>
<keyword evidence="4" id="KW-0479">Metal-binding</keyword>
<dbReference type="SUPFAM" id="SSF48350">
    <property type="entry name" value="GTPase activation domain, GAP"/>
    <property type="match status" value="1"/>
</dbReference>
<dbReference type="InterPro" id="IPR008936">
    <property type="entry name" value="Rho_GTPase_activation_prot"/>
</dbReference>
<evidence type="ECO:0000256" key="2">
    <source>
        <dbReference type="ARBA" id="ARBA00004496"/>
    </source>
</evidence>
<dbReference type="SUPFAM" id="SSF57889">
    <property type="entry name" value="Cysteine-rich domain"/>
    <property type="match status" value="1"/>
</dbReference>
<dbReference type="Proteomes" id="UP000236370">
    <property type="component" value="Unassembled WGS sequence"/>
</dbReference>
<reference evidence="11 12" key="1">
    <citation type="submission" date="2017-12" db="EMBL/GenBank/DDBJ databases">
        <title>High-resolution comparative analysis of great ape genomes.</title>
        <authorList>
            <person name="Pollen A."/>
            <person name="Hastie A."/>
            <person name="Hormozdiari F."/>
            <person name="Dougherty M."/>
            <person name="Liu R."/>
            <person name="Chaisson M."/>
            <person name="Hoppe E."/>
            <person name="Hill C."/>
            <person name="Pang A."/>
            <person name="Hillier L."/>
            <person name="Baker C."/>
            <person name="Armstrong J."/>
            <person name="Shendure J."/>
            <person name="Paten B."/>
            <person name="Wilson R."/>
            <person name="Chao H."/>
            <person name="Schneider V."/>
            <person name="Ventura M."/>
            <person name="Kronenberg Z."/>
            <person name="Murali S."/>
            <person name="Gordon D."/>
            <person name="Cantsilieris S."/>
            <person name="Munson K."/>
            <person name="Nelson B."/>
            <person name="Raja A."/>
            <person name="Underwood J."/>
            <person name="Diekhans M."/>
            <person name="Fiddes I."/>
            <person name="Haussler D."/>
            <person name="Eichler E."/>
        </authorList>
    </citation>
    <scope>NUCLEOTIDE SEQUENCE [LARGE SCALE GENOMIC DNA]</scope>
    <source>
        <strain evidence="11">Yerkes chimp pedigree #C0471</strain>
    </source>
</reference>
<protein>
    <submittedName>
        <fullName evidence="11">MYO9A isoform 20</fullName>
    </submittedName>
</protein>
<dbReference type="InterPro" id="IPR046349">
    <property type="entry name" value="C1-like_sf"/>
</dbReference>
<dbReference type="Gene3D" id="1.10.555.10">
    <property type="entry name" value="Rho GTPase activation protein"/>
    <property type="match status" value="1"/>
</dbReference>
<dbReference type="GO" id="GO:0016020">
    <property type="term" value="C:membrane"/>
    <property type="evidence" value="ECO:0007669"/>
    <property type="project" value="UniProtKB-SubCell"/>
</dbReference>
<dbReference type="CDD" id="cd04377">
    <property type="entry name" value="RhoGAP_myosin_IX"/>
    <property type="match status" value="1"/>
</dbReference>
<accession>A0A2J8NQM6</accession>
<feature type="coiled-coil region" evidence="7">
    <location>
        <begin position="351"/>
        <end position="378"/>
    </location>
</feature>
<evidence type="ECO:0000256" key="4">
    <source>
        <dbReference type="ARBA" id="ARBA00022723"/>
    </source>
</evidence>
<sequence length="572" mass="64468">VEEHNGHIFKATQYSIPTYCEYCSSLIWIMDRASVCKLCKYACHKKCCLKTTAKCSKKYDPELSSRQFGVELSRLTSEDRTVPLVVEKLINYIEMHGLYTEGIYRKSGSTNKIKELRQGLDTDAESVNLDDYNIHVIASVFKQWLRDLPNPLMTFELYEEFLRAMGLQERKETIRGVYSVIDQLSRTHLNTLERLIFHLVRIALQEDTNRMSANALAIVFAPCILRCPDTTDPLQSVQDISKTTTCVELIVVEQMNKYKARLKDISSLEFAENKAKTRLSLIRRSMKPVLIAVRFMNITRNSVSGKGRIRRGNYPGPSSPVVVRLPSVSDVSEETLTSEAAMETDITEQQQAAMQQEERVLTEQIENLQKEKEELTFEMLVLEPRASDDETLESEASIGTADSSENLNMESECAISEKSERSLALSSLKTAGKSEPSSKLRKQVKKQQDSLDVDSSVSSLCLSNTASSHGTRKLFQIYSKSPFYRAASGNEALGMEGPLGQTKFLEDKPQFISRGTFNPEKGKQKLKTVKNSPQKTKETPEGTVMSGRRKTVDPDCTSNQQLALFGNNEFMV</sequence>
<comment type="subcellular location">
    <subcellularLocation>
        <location evidence="2">Cytoplasm</location>
    </subcellularLocation>
    <subcellularLocation>
        <location evidence="1">Membrane</location>
    </subcellularLocation>
</comment>
<dbReference type="PROSITE" id="PS00479">
    <property type="entry name" value="ZF_DAG_PE_1"/>
    <property type="match status" value="1"/>
</dbReference>
<dbReference type="Pfam" id="PF00620">
    <property type="entry name" value="RhoGAP"/>
    <property type="match status" value="1"/>
</dbReference>
<evidence type="ECO:0000313" key="11">
    <source>
        <dbReference type="EMBL" id="PNI74082.1"/>
    </source>
</evidence>